<protein>
    <submittedName>
        <fullName evidence="2">PaaI family thioesterase</fullName>
    </submittedName>
</protein>
<dbReference type="CDD" id="cd03443">
    <property type="entry name" value="PaaI_thioesterase"/>
    <property type="match status" value="1"/>
</dbReference>
<dbReference type="EMBL" id="SRIO01000003">
    <property type="protein sequence ID" value="TFZ83521.1"/>
    <property type="molecule type" value="Genomic_DNA"/>
</dbReference>
<comment type="caution">
    <text evidence="2">The sequence shown here is derived from an EMBL/GenBank/DDBJ whole genome shotgun (WGS) entry which is preliminary data.</text>
</comment>
<sequence>MEFDQIISNARQQGDLTRLMEHIPYARLIGMVMALDEAGSPVFHLPFQKKNIGNIALPALHGGVIGGFLENSAIVHLMWTRESTQMPKTIDFCVDYLRSARAVDTHARCEVTRQGRRIAHVTATCWQHDPAAPVAVARVHFLLT</sequence>
<gene>
    <name evidence="2" type="ORF">E4680_03195</name>
</gene>
<reference evidence="2 3" key="1">
    <citation type="journal article" date="2019" name="ISME J.">
        <title>Candidatus Macondimonas diazotrophica, a novel gammaproteobacterial genus dominating crude-oil-contaminated coastal sediments.</title>
        <authorList>
            <person name="Karthikeyan S."/>
            <person name="Konstantinidis K."/>
        </authorList>
    </citation>
    <scope>NUCLEOTIDE SEQUENCE [LARGE SCALE GENOMIC DNA]</scope>
    <source>
        <strain evidence="2 3">KTK01</strain>
    </source>
</reference>
<name>A0A4Z0FCD5_9GAMM</name>
<dbReference type="Proteomes" id="UP000297890">
    <property type="component" value="Unassembled WGS sequence"/>
</dbReference>
<proteinExistence type="predicted"/>
<dbReference type="SUPFAM" id="SSF54637">
    <property type="entry name" value="Thioesterase/thiol ester dehydrase-isomerase"/>
    <property type="match status" value="1"/>
</dbReference>
<dbReference type="Gene3D" id="3.10.129.10">
    <property type="entry name" value="Hotdog Thioesterase"/>
    <property type="match status" value="1"/>
</dbReference>
<keyword evidence="3" id="KW-1185">Reference proteome</keyword>
<dbReference type="OrthoDB" id="9813158at2"/>
<accession>A0A4Z0FCD5</accession>
<feature type="domain" description="Acyl-CoA thioesterase-like N-terminal HotDog" evidence="1">
    <location>
        <begin position="59"/>
        <end position="141"/>
    </location>
</feature>
<dbReference type="InterPro" id="IPR049449">
    <property type="entry name" value="TesB_ACOT8-like_N"/>
</dbReference>
<dbReference type="InterPro" id="IPR029069">
    <property type="entry name" value="HotDog_dom_sf"/>
</dbReference>
<organism evidence="2 3">
    <name type="scientific">Candidatus Macondimonas diazotrophica</name>
    <dbReference type="NCBI Taxonomy" id="2305248"/>
    <lineage>
        <taxon>Bacteria</taxon>
        <taxon>Pseudomonadati</taxon>
        <taxon>Pseudomonadota</taxon>
        <taxon>Gammaproteobacteria</taxon>
        <taxon>Chromatiales</taxon>
        <taxon>Ectothiorhodospiraceae</taxon>
        <taxon>Candidatus Macondimonas</taxon>
    </lineage>
</organism>
<dbReference type="RefSeq" id="WP_135280938.1">
    <property type="nucleotide sequence ID" value="NZ_SRIO01000003.1"/>
</dbReference>
<evidence type="ECO:0000313" key="3">
    <source>
        <dbReference type="Proteomes" id="UP000297890"/>
    </source>
</evidence>
<evidence type="ECO:0000259" key="1">
    <source>
        <dbReference type="Pfam" id="PF13622"/>
    </source>
</evidence>
<evidence type="ECO:0000313" key="2">
    <source>
        <dbReference type="EMBL" id="TFZ83521.1"/>
    </source>
</evidence>
<dbReference type="Pfam" id="PF13622">
    <property type="entry name" value="4HBT_3"/>
    <property type="match status" value="1"/>
</dbReference>
<dbReference type="AlphaFoldDB" id="A0A4Z0FCD5"/>